<dbReference type="Gene3D" id="1.20.1740.10">
    <property type="entry name" value="Amino acid/polyamine transporter I"/>
    <property type="match status" value="1"/>
</dbReference>
<gene>
    <name evidence="9" type="ORF">GCM10008983_06050</name>
</gene>
<dbReference type="EMBL" id="BAAADM010000015">
    <property type="protein sequence ID" value="GAA0432278.1"/>
    <property type="molecule type" value="Genomic_DNA"/>
</dbReference>
<keyword evidence="10" id="KW-1185">Reference proteome</keyword>
<sequence>MIEKGRISALQMAVLLYPTVVATAILVLPATTGEFAKQDMWLSTIWASLFGYFSVFIAYRLHSYFPQQTMLQYSETIAGTVPGKLIGFGLLFFLIHTNGMNLRDYGEFVTGNFLQQTPLIVTVASMAFVCAITVRGGLEVVARSSQIFVPVFIVLFLFIVVLLIPSLNPQNVSPIMGKGVAPSIKGAFIPAQWFNELFLISFLLPYLHHKEKGLKWAMLSTALIMITLIITNVFALLLFGNITSSFTYPVMDAARYISVADFLQHVEAVVMAIWVTGMFIKISVFFYAIVVGMAQWLQLSDYRPIVFPMGFLVIIVSMWSAPSLQKLSHFSSTTWPFYVLFFLTIIPILLLLTAMARKKISLQSSNVERRKS</sequence>
<evidence type="ECO:0000313" key="10">
    <source>
        <dbReference type="Proteomes" id="UP001501459"/>
    </source>
</evidence>
<name>A0ABN0Z4V0_9BACI</name>
<dbReference type="NCBIfam" id="TIGR00912">
    <property type="entry name" value="2A0309"/>
    <property type="match status" value="1"/>
</dbReference>
<comment type="similarity">
    <text evidence="2">Belongs to the amino acid-polyamine-organocation (APC) superfamily. Spore germination protein (SGP) (TC 2.A.3.9) family.</text>
</comment>
<keyword evidence="4" id="KW-0309">Germination</keyword>
<feature type="transmembrane region" description="Helical" evidence="8">
    <location>
        <begin position="305"/>
        <end position="323"/>
    </location>
</feature>
<feature type="transmembrane region" description="Helical" evidence="8">
    <location>
        <begin position="271"/>
        <end position="293"/>
    </location>
</feature>
<feature type="transmembrane region" description="Helical" evidence="8">
    <location>
        <begin position="73"/>
        <end position="95"/>
    </location>
</feature>
<feature type="transmembrane region" description="Helical" evidence="8">
    <location>
        <begin position="219"/>
        <end position="242"/>
    </location>
</feature>
<feature type="transmembrane region" description="Helical" evidence="8">
    <location>
        <begin position="115"/>
        <end position="135"/>
    </location>
</feature>
<evidence type="ECO:0000256" key="5">
    <source>
        <dbReference type="ARBA" id="ARBA00022692"/>
    </source>
</evidence>
<keyword evidence="3" id="KW-0813">Transport</keyword>
<proteinExistence type="inferred from homology"/>
<evidence type="ECO:0000256" key="3">
    <source>
        <dbReference type="ARBA" id="ARBA00022448"/>
    </source>
</evidence>
<dbReference type="Pfam" id="PF03845">
    <property type="entry name" value="Spore_permease"/>
    <property type="match status" value="1"/>
</dbReference>
<organism evidence="9 10">
    <name type="scientific">Lentibacillus halophilus</name>
    <dbReference type="NCBI Taxonomy" id="295065"/>
    <lineage>
        <taxon>Bacteria</taxon>
        <taxon>Bacillati</taxon>
        <taxon>Bacillota</taxon>
        <taxon>Bacilli</taxon>
        <taxon>Bacillales</taxon>
        <taxon>Bacillaceae</taxon>
        <taxon>Lentibacillus</taxon>
    </lineage>
</organism>
<evidence type="ECO:0000256" key="4">
    <source>
        <dbReference type="ARBA" id="ARBA00022544"/>
    </source>
</evidence>
<feature type="transmembrane region" description="Helical" evidence="8">
    <location>
        <begin position="335"/>
        <end position="356"/>
    </location>
</feature>
<dbReference type="InterPro" id="IPR004761">
    <property type="entry name" value="Spore_GerAB"/>
</dbReference>
<evidence type="ECO:0000256" key="8">
    <source>
        <dbReference type="SAM" id="Phobius"/>
    </source>
</evidence>
<comment type="caution">
    <text evidence="9">The sequence shown here is derived from an EMBL/GenBank/DDBJ whole genome shotgun (WGS) entry which is preliminary data.</text>
</comment>
<feature type="transmembrane region" description="Helical" evidence="8">
    <location>
        <begin position="40"/>
        <end position="61"/>
    </location>
</feature>
<reference evidence="9 10" key="1">
    <citation type="journal article" date="2019" name="Int. J. Syst. Evol. Microbiol.">
        <title>The Global Catalogue of Microorganisms (GCM) 10K type strain sequencing project: providing services to taxonomists for standard genome sequencing and annotation.</title>
        <authorList>
            <consortium name="The Broad Institute Genomics Platform"/>
            <consortium name="The Broad Institute Genome Sequencing Center for Infectious Disease"/>
            <person name="Wu L."/>
            <person name="Ma J."/>
        </authorList>
    </citation>
    <scope>NUCLEOTIDE SEQUENCE [LARGE SCALE GENOMIC DNA]</scope>
    <source>
        <strain evidence="9 10">JCM 12149</strain>
    </source>
</reference>
<feature type="transmembrane region" description="Helical" evidence="8">
    <location>
        <begin position="187"/>
        <end position="207"/>
    </location>
</feature>
<keyword evidence="5 8" id="KW-0812">Transmembrane</keyword>
<evidence type="ECO:0000256" key="1">
    <source>
        <dbReference type="ARBA" id="ARBA00004141"/>
    </source>
</evidence>
<comment type="subcellular location">
    <subcellularLocation>
        <location evidence="1">Membrane</location>
        <topology evidence="1">Multi-pass membrane protein</topology>
    </subcellularLocation>
</comment>
<feature type="transmembrane region" description="Helical" evidence="8">
    <location>
        <begin position="7"/>
        <end position="28"/>
    </location>
</feature>
<evidence type="ECO:0000256" key="7">
    <source>
        <dbReference type="ARBA" id="ARBA00023136"/>
    </source>
</evidence>
<keyword evidence="6 8" id="KW-1133">Transmembrane helix</keyword>
<evidence type="ECO:0000256" key="6">
    <source>
        <dbReference type="ARBA" id="ARBA00022989"/>
    </source>
</evidence>
<dbReference type="PANTHER" id="PTHR34975">
    <property type="entry name" value="SPORE GERMINATION PROTEIN A2"/>
    <property type="match status" value="1"/>
</dbReference>
<dbReference type="RefSeq" id="WP_343751084.1">
    <property type="nucleotide sequence ID" value="NZ_BAAADM010000015.1"/>
</dbReference>
<dbReference type="PANTHER" id="PTHR34975:SF2">
    <property type="entry name" value="SPORE GERMINATION PROTEIN A2"/>
    <property type="match status" value="1"/>
</dbReference>
<keyword evidence="7 8" id="KW-0472">Membrane</keyword>
<dbReference type="Proteomes" id="UP001501459">
    <property type="component" value="Unassembled WGS sequence"/>
</dbReference>
<accession>A0ABN0Z4V0</accession>
<protein>
    <submittedName>
        <fullName evidence="9">Endospore germination permease</fullName>
    </submittedName>
</protein>
<feature type="transmembrane region" description="Helical" evidence="8">
    <location>
        <begin position="147"/>
        <end position="167"/>
    </location>
</feature>
<evidence type="ECO:0000313" key="9">
    <source>
        <dbReference type="EMBL" id="GAA0432278.1"/>
    </source>
</evidence>
<evidence type="ECO:0000256" key="2">
    <source>
        <dbReference type="ARBA" id="ARBA00007998"/>
    </source>
</evidence>